<feature type="region of interest" description="Disordered" evidence="1">
    <location>
        <begin position="1"/>
        <end position="23"/>
    </location>
</feature>
<sequence length="88" mass="9980">MNSSGVLQPQRPPTRPVLQLNLPPDPSRLLHEMRAFLSNVGAQWATFSSEEKTVVCEQLEVLQKKALSTRKNSLLHCVWPLRSCEQAR</sequence>
<accession>A0A0C2TJ90</accession>
<dbReference type="AlphaFoldDB" id="A0A0C2TJ90"/>
<reference evidence="2 3" key="1">
    <citation type="submission" date="2014-04" db="EMBL/GenBank/DDBJ databases">
        <title>Evolutionary Origins and Diversification of the Mycorrhizal Mutualists.</title>
        <authorList>
            <consortium name="DOE Joint Genome Institute"/>
            <consortium name="Mycorrhizal Genomics Consortium"/>
            <person name="Kohler A."/>
            <person name="Kuo A."/>
            <person name="Nagy L.G."/>
            <person name="Floudas D."/>
            <person name="Copeland A."/>
            <person name="Barry K.W."/>
            <person name="Cichocki N."/>
            <person name="Veneault-Fourrey C."/>
            <person name="LaButti K."/>
            <person name="Lindquist E.A."/>
            <person name="Lipzen A."/>
            <person name="Lundell T."/>
            <person name="Morin E."/>
            <person name="Murat C."/>
            <person name="Riley R."/>
            <person name="Ohm R."/>
            <person name="Sun H."/>
            <person name="Tunlid A."/>
            <person name="Henrissat B."/>
            <person name="Grigoriev I.V."/>
            <person name="Hibbett D.S."/>
            <person name="Martin F."/>
        </authorList>
    </citation>
    <scope>NUCLEOTIDE SEQUENCE [LARGE SCALE GENOMIC DNA]</scope>
    <source>
        <strain evidence="2 3">Koide BX008</strain>
    </source>
</reference>
<dbReference type="HOGENOM" id="CLU_2468560_0_0_1"/>
<evidence type="ECO:0000313" key="2">
    <source>
        <dbReference type="EMBL" id="KIL67024.1"/>
    </source>
</evidence>
<organism evidence="2 3">
    <name type="scientific">Amanita muscaria (strain Koide BX008)</name>
    <dbReference type="NCBI Taxonomy" id="946122"/>
    <lineage>
        <taxon>Eukaryota</taxon>
        <taxon>Fungi</taxon>
        <taxon>Dikarya</taxon>
        <taxon>Basidiomycota</taxon>
        <taxon>Agaricomycotina</taxon>
        <taxon>Agaricomycetes</taxon>
        <taxon>Agaricomycetidae</taxon>
        <taxon>Agaricales</taxon>
        <taxon>Pluteineae</taxon>
        <taxon>Amanitaceae</taxon>
        <taxon>Amanita</taxon>
    </lineage>
</organism>
<evidence type="ECO:0000256" key="1">
    <source>
        <dbReference type="SAM" id="MobiDB-lite"/>
    </source>
</evidence>
<dbReference type="Proteomes" id="UP000054549">
    <property type="component" value="Unassembled WGS sequence"/>
</dbReference>
<dbReference type="EMBL" id="KN818233">
    <property type="protein sequence ID" value="KIL67024.1"/>
    <property type="molecule type" value="Genomic_DNA"/>
</dbReference>
<dbReference type="InParanoid" id="A0A0C2TJ90"/>
<keyword evidence="3" id="KW-1185">Reference proteome</keyword>
<proteinExistence type="predicted"/>
<protein>
    <submittedName>
        <fullName evidence="2">Uncharacterized protein</fullName>
    </submittedName>
</protein>
<gene>
    <name evidence="2" type="ORF">M378DRAFT_323967</name>
</gene>
<name>A0A0C2TJ90_AMAMK</name>
<evidence type="ECO:0000313" key="3">
    <source>
        <dbReference type="Proteomes" id="UP000054549"/>
    </source>
</evidence>